<protein>
    <submittedName>
        <fullName evidence="1">Uncharacterized protein</fullName>
    </submittedName>
</protein>
<gene>
    <name evidence="1" type="ORF">EJD97_011719</name>
</gene>
<proteinExistence type="predicted"/>
<evidence type="ECO:0000313" key="1">
    <source>
        <dbReference type="EMBL" id="TMW93428.1"/>
    </source>
</evidence>
<comment type="caution">
    <text evidence="1">The sequence shown here is derived from an EMBL/GenBank/DDBJ whole genome shotgun (WGS) entry which is preliminary data.</text>
</comment>
<dbReference type="AlphaFoldDB" id="A0A6N2BHL0"/>
<dbReference type="EMBL" id="RXGB01002993">
    <property type="protein sequence ID" value="TMW93428.1"/>
    <property type="molecule type" value="Genomic_DNA"/>
</dbReference>
<organism evidence="1">
    <name type="scientific">Solanum chilense</name>
    <name type="common">Tomato</name>
    <name type="synonym">Lycopersicon chilense</name>
    <dbReference type="NCBI Taxonomy" id="4083"/>
    <lineage>
        <taxon>Eukaryota</taxon>
        <taxon>Viridiplantae</taxon>
        <taxon>Streptophyta</taxon>
        <taxon>Embryophyta</taxon>
        <taxon>Tracheophyta</taxon>
        <taxon>Spermatophyta</taxon>
        <taxon>Magnoliopsida</taxon>
        <taxon>eudicotyledons</taxon>
        <taxon>Gunneridae</taxon>
        <taxon>Pentapetalae</taxon>
        <taxon>asterids</taxon>
        <taxon>lamiids</taxon>
        <taxon>Solanales</taxon>
        <taxon>Solanaceae</taxon>
        <taxon>Solanoideae</taxon>
        <taxon>Solaneae</taxon>
        <taxon>Solanum</taxon>
        <taxon>Solanum subgen. Lycopersicon</taxon>
    </lineage>
</organism>
<sequence>MFSSKFLPLIDEYEVGNSEDELERDNHFDLDPDDDDTTSRALVRVFTPQNDQAFEGELQQVTRIQGLSSRVLKHENFHFTIQDIKTVTAGRQNTRFSPLEFPND</sequence>
<reference evidence="1" key="1">
    <citation type="submission" date="2019-05" db="EMBL/GenBank/DDBJ databases">
        <title>The de novo reference genome and transcriptome assemblies of the wild tomato species Solanum chilense.</title>
        <authorList>
            <person name="Stam R."/>
            <person name="Nosenko T."/>
            <person name="Hoerger A.C."/>
            <person name="Stephan W."/>
            <person name="Seidel M.A."/>
            <person name="Kuhn J.M.M."/>
            <person name="Haberer G."/>
            <person name="Tellier A."/>
        </authorList>
    </citation>
    <scope>NUCLEOTIDE SEQUENCE</scope>
    <source>
        <tissue evidence="1">Mature leaves</tissue>
    </source>
</reference>
<accession>A0A6N2BHL0</accession>
<name>A0A6N2BHL0_SOLCI</name>